<keyword evidence="8 13" id="KW-0812">Transmembrane</keyword>
<feature type="transmembrane region" description="Helical" evidence="13">
    <location>
        <begin position="13"/>
        <end position="31"/>
    </location>
</feature>
<comment type="subcellular location">
    <subcellularLocation>
        <location evidence="2">Cell membrane</location>
        <topology evidence="2">Multi-pass membrane protein</topology>
    </subcellularLocation>
</comment>
<keyword evidence="5" id="KW-0813">Transport</keyword>
<evidence type="ECO:0000256" key="2">
    <source>
        <dbReference type="ARBA" id="ARBA00004651"/>
    </source>
</evidence>
<dbReference type="PIRSF" id="PIRSF006603">
    <property type="entry name" value="DinF"/>
    <property type="match status" value="1"/>
</dbReference>
<dbReference type="Proteomes" id="UP000749471">
    <property type="component" value="Unassembled WGS sequence"/>
</dbReference>
<keyword evidence="7" id="KW-1003">Cell membrane</keyword>
<feature type="transmembrane region" description="Helical" evidence="13">
    <location>
        <begin position="165"/>
        <end position="186"/>
    </location>
</feature>
<evidence type="ECO:0000256" key="12">
    <source>
        <dbReference type="ARBA" id="ARBA00031636"/>
    </source>
</evidence>
<keyword evidence="11 13" id="KW-0472">Membrane</keyword>
<dbReference type="EMBL" id="JAHLPM010000003">
    <property type="protein sequence ID" value="MBU5437274.1"/>
    <property type="molecule type" value="Genomic_DNA"/>
</dbReference>
<comment type="similarity">
    <text evidence="3">Belongs to the multi antimicrobial extrusion (MATE) (TC 2.A.66.1) family.</text>
</comment>
<keyword evidence="15" id="KW-1185">Reference proteome</keyword>
<evidence type="ECO:0000256" key="1">
    <source>
        <dbReference type="ARBA" id="ARBA00003408"/>
    </source>
</evidence>
<gene>
    <name evidence="14" type="ORF">KQI42_04590</name>
</gene>
<dbReference type="InterPro" id="IPR002528">
    <property type="entry name" value="MATE_fam"/>
</dbReference>
<dbReference type="CDD" id="cd13138">
    <property type="entry name" value="MATE_yoeA_like"/>
    <property type="match status" value="1"/>
</dbReference>
<proteinExistence type="inferred from homology"/>
<evidence type="ECO:0000256" key="5">
    <source>
        <dbReference type="ARBA" id="ARBA00022448"/>
    </source>
</evidence>
<dbReference type="RefSeq" id="WP_216517227.1">
    <property type="nucleotide sequence ID" value="NZ_JAHLPM010000003.1"/>
</dbReference>
<feature type="transmembrane region" description="Helical" evidence="13">
    <location>
        <begin position="355"/>
        <end position="377"/>
    </location>
</feature>
<evidence type="ECO:0000256" key="8">
    <source>
        <dbReference type="ARBA" id="ARBA00022692"/>
    </source>
</evidence>
<dbReference type="Pfam" id="PF01554">
    <property type="entry name" value="MatE"/>
    <property type="match status" value="2"/>
</dbReference>
<comment type="function">
    <text evidence="1">Multidrug efflux pump.</text>
</comment>
<sequence>METDMTKGKPMEIIIRFAIPMFIGNLFQQFYNVVDTIIVGRFVGKEALAAVGSSFAIMTFVTSILIGLSMGASALFSQFFGAKQYEELKKAISTSFIFIFIVSLVLTTITSLFMHQIIHGFQMPMETREYAADYLRFIFAGLIFTGVYNAFSFLLRAVGDSKSPLYFLILSAIINIVLDLVFTVMLNMEVTGVALATFIAQGISAVSCAVYTIKRMNFIKFKRKVILFDKKMFKTVASYSILTAVQQSASSFGMMMVQGLVNTFGATVMAAFATASKIDSFANIPMQDFGNAFSTYVAQNKGAGNIERIREGMRGVSKIIVAFSLGISILVFIFAPQLILIFVKKEAVDVIAVSVYYLRIVCVTYTLLGFLQMFYGFYRGLGEVNVSIILTFVSQVTRVLLAYGLAMTPLGFAGICLAIPIGWFLSDALGVIMYKKIMVEDSV</sequence>
<comment type="caution">
    <text evidence="14">The sequence shown here is derived from an EMBL/GenBank/DDBJ whole genome shotgun (WGS) entry which is preliminary data.</text>
</comment>
<dbReference type="PANTHER" id="PTHR43298:SF2">
    <property type="entry name" value="FMN_FAD EXPORTER YEEO-RELATED"/>
    <property type="match status" value="1"/>
</dbReference>
<feature type="transmembrane region" description="Helical" evidence="13">
    <location>
        <begin position="96"/>
        <end position="118"/>
    </location>
</feature>
<accession>A0ABS6E4V6</accession>
<evidence type="ECO:0000256" key="9">
    <source>
        <dbReference type="ARBA" id="ARBA00022989"/>
    </source>
</evidence>
<evidence type="ECO:0000313" key="14">
    <source>
        <dbReference type="EMBL" id="MBU5437274.1"/>
    </source>
</evidence>
<feature type="transmembrane region" description="Helical" evidence="13">
    <location>
        <begin position="192"/>
        <end position="213"/>
    </location>
</feature>
<feature type="transmembrane region" description="Helical" evidence="13">
    <location>
        <begin position="319"/>
        <end position="343"/>
    </location>
</feature>
<evidence type="ECO:0000256" key="6">
    <source>
        <dbReference type="ARBA" id="ARBA00022449"/>
    </source>
</evidence>
<dbReference type="InterPro" id="IPR050222">
    <property type="entry name" value="MATE_MdtK"/>
</dbReference>
<organism evidence="14 15">
    <name type="scientific">Tissierella simiarum</name>
    <dbReference type="NCBI Taxonomy" id="2841534"/>
    <lineage>
        <taxon>Bacteria</taxon>
        <taxon>Bacillati</taxon>
        <taxon>Bacillota</taxon>
        <taxon>Tissierellia</taxon>
        <taxon>Tissierellales</taxon>
        <taxon>Tissierellaceae</taxon>
        <taxon>Tissierella</taxon>
    </lineage>
</organism>
<dbReference type="InterPro" id="IPR048279">
    <property type="entry name" value="MdtK-like"/>
</dbReference>
<evidence type="ECO:0000256" key="7">
    <source>
        <dbReference type="ARBA" id="ARBA00022475"/>
    </source>
</evidence>
<keyword evidence="6" id="KW-0050">Antiport</keyword>
<evidence type="ECO:0000313" key="15">
    <source>
        <dbReference type="Proteomes" id="UP000749471"/>
    </source>
</evidence>
<dbReference type="PANTHER" id="PTHR43298">
    <property type="entry name" value="MULTIDRUG RESISTANCE PROTEIN NORM-RELATED"/>
    <property type="match status" value="1"/>
</dbReference>
<feature type="transmembrane region" description="Helical" evidence="13">
    <location>
        <begin position="51"/>
        <end position="76"/>
    </location>
</feature>
<reference evidence="14 15" key="1">
    <citation type="submission" date="2021-06" db="EMBL/GenBank/DDBJ databases">
        <authorList>
            <person name="Sun Q."/>
            <person name="Li D."/>
        </authorList>
    </citation>
    <scope>NUCLEOTIDE SEQUENCE [LARGE SCALE GENOMIC DNA]</scope>
    <source>
        <strain evidence="14 15">MSJ-40</strain>
    </source>
</reference>
<evidence type="ECO:0000256" key="3">
    <source>
        <dbReference type="ARBA" id="ARBA00010199"/>
    </source>
</evidence>
<evidence type="ECO:0000256" key="13">
    <source>
        <dbReference type="SAM" id="Phobius"/>
    </source>
</evidence>
<dbReference type="NCBIfam" id="TIGR00797">
    <property type="entry name" value="matE"/>
    <property type="match status" value="1"/>
</dbReference>
<protein>
    <recommendedName>
        <fullName evidence="4">Probable multidrug resistance protein NorM</fullName>
    </recommendedName>
    <alternativeName>
        <fullName evidence="12">Multidrug-efflux transporter</fullName>
    </alternativeName>
</protein>
<evidence type="ECO:0000256" key="11">
    <source>
        <dbReference type="ARBA" id="ARBA00023136"/>
    </source>
</evidence>
<keyword evidence="9 13" id="KW-1133">Transmembrane helix</keyword>
<evidence type="ECO:0000256" key="10">
    <source>
        <dbReference type="ARBA" id="ARBA00023065"/>
    </source>
</evidence>
<feature type="transmembrane region" description="Helical" evidence="13">
    <location>
        <begin position="138"/>
        <end position="158"/>
    </location>
</feature>
<keyword evidence="10" id="KW-0406">Ion transport</keyword>
<name>A0ABS6E4V6_9FIRM</name>
<evidence type="ECO:0000256" key="4">
    <source>
        <dbReference type="ARBA" id="ARBA00020268"/>
    </source>
</evidence>